<dbReference type="AlphaFoldDB" id="A0A210R7D6"/>
<protein>
    <submittedName>
        <fullName evidence="12">Transmembrane emp24 domain-containing protein 7</fullName>
    </submittedName>
</protein>
<evidence type="ECO:0000256" key="2">
    <source>
        <dbReference type="ARBA" id="ARBA00007104"/>
    </source>
</evidence>
<keyword evidence="3 8" id="KW-0812">Transmembrane</keyword>
<keyword evidence="5 9" id="KW-1133">Transmembrane helix</keyword>
<evidence type="ECO:0000313" key="12">
    <source>
        <dbReference type="EMBL" id="OWF56834.1"/>
    </source>
</evidence>
<feature type="domain" description="GOLD" evidence="11">
    <location>
        <begin position="37"/>
        <end position="118"/>
    </location>
</feature>
<dbReference type="Proteomes" id="UP000242188">
    <property type="component" value="Unassembled WGS sequence"/>
</dbReference>
<feature type="chain" id="PRO_5012690763" evidence="10">
    <location>
        <begin position="26"/>
        <end position="213"/>
    </location>
</feature>
<feature type="transmembrane region" description="Helical" evidence="9">
    <location>
        <begin position="178"/>
        <end position="200"/>
    </location>
</feature>
<evidence type="ECO:0000256" key="4">
    <source>
        <dbReference type="ARBA" id="ARBA00022729"/>
    </source>
</evidence>
<dbReference type="GO" id="GO:0016020">
    <property type="term" value="C:membrane"/>
    <property type="evidence" value="ECO:0007669"/>
    <property type="project" value="UniProtKB-SubCell"/>
</dbReference>
<evidence type="ECO:0000256" key="9">
    <source>
        <dbReference type="SAM" id="Phobius"/>
    </source>
</evidence>
<evidence type="ECO:0000256" key="1">
    <source>
        <dbReference type="ARBA" id="ARBA00004479"/>
    </source>
</evidence>
<dbReference type="OrthoDB" id="62956at2759"/>
<evidence type="ECO:0000259" key="11">
    <source>
        <dbReference type="PROSITE" id="PS50866"/>
    </source>
</evidence>
<evidence type="ECO:0000256" key="10">
    <source>
        <dbReference type="SAM" id="SignalP"/>
    </source>
</evidence>
<organism evidence="12 13">
    <name type="scientific">Mizuhopecten yessoensis</name>
    <name type="common">Japanese scallop</name>
    <name type="synonym">Patinopecten yessoensis</name>
    <dbReference type="NCBI Taxonomy" id="6573"/>
    <lineage>
        <taxon>Eukaryota</taxon>
        <taxon>Metazoa</taxon>
        <taxon>Spiralia</taxon>
        <taxon>Lophotrochozoa</taxon>
        <taxon>Mollusca</taxon>
        <taxon>Bivalvia</taxon>
        <taxon>Autobranchia</taxon>
        <taxon>Pteriomorphia</taxon>
        <taxon>Pectinida</taxon>
        <taxon>Pectinoidea</taxon>
        <taxon>Pectinidae</taxon>
        <taxon>Mizuhopecten</taxon>
    </lineage>
</organism>
<dbReference type="EMBL" id="NEDP02000029">
    <property type="protein sequence ID" value="OWF56834.1"/>
    <property type="molecule type" value="Genomic_DNA"/>
</dbReference>
<dbReference type="PANTHER" id="PTHR22811">
    <property type="entry name" value="TRANSMEMBRANE EMP24 DOMAIN-CONTAINING PROTEIN"/>
    <property type="match status" value="1"/>
</dbReference>
<comment type="caution">
    <text evidence="12">The sequence shown here is derived from an EMBL/GenBank/DDBJ whole genome shotgun (WGS) entry which is preliminary data.</text>
</comment>
<keyword evidence="4 10" id="KW-0732">Signal</keyword>
<feature type="signal peptide" evidence="10">
    <location>
        <begin position="1"/>
        <end position="25"/>
    </location>
</feature>
<comment type="subcellular location">
    <subcellularLocation>
        <location evidence="7">Endomembrane system</location>
        <topology evidence="7">Single-pass membrane protein</topology>
    </subcellularLocation>
    <subcellularLocation>
        <location evidence="1 8">Membrane</location>
        <topology evidence="1 8">Single-pass type I membrane protein</topology>
    </subcellularLocation>
</comment>
<name>A0A210R7D6_MIZYE</name>
<dbReference type="InterPro" id="IPR036598">
    <property type="entry name" value="GOLD_dom_sf"/>
</dbReference>
<comment type="similarity">
    <text evidence="2 8">Belongs to the EMP24/GP25L family.</text>
</comment>
<keyword evidence="6 9" id="KW-0472">Membrane</keyword>
<dbReference type="SUPFAM" id="SSF101576">
    <property type="entry name" value="Supernatant protein factor (SPF), C-terminal domain"/>
    <property type="match status" value="1"/>
</dbReference>
<dbReference type="InterPro" id="IPR009038">
    <property type="entry name" value="GOLD_dom"/>
</dbReference>
<reference evidence="12 13" key="1">
    <citation type="journal article" date="2017" name="Nat. Ecol. Evol.">
        <title>Scallop genome provides insights into evolution of bilaterian karyotype and development.</title>
        <authorList>
            <person name="Wang S."/>
            <person name="Zhang J."/>
            <person name="Jiao W."/>
            <person name="Li J."/>
            <person name="Xun X."/>
            <person name="Sun Y."/>
            <person name="Guo X."/>
            <person name="Huan P."/>
            <person name="Dong B."/>
            <person name="Zhang L."/>
            <person name="Hu X."/>
            <person name="Sun X."/>
            <person name="Wang J."/>
            <person name="Zhao C."/>
            <person name="Wang Y."/>
            <person name="Wang D."/>
            <person name="Huang X."/>
            <person name="Wang R."/>
            <person name="Lv J."/>
            <person name="Li Y."/>
            <person name="Zhang Z."/>
            <person name="Liu B."/>
            <person name="Lu W."/>
            <person name="Hui Y."/>
            <person name="Liang J."/>
            <person name="Zhou Z."/>
            <person name="Hou R."/>
            <person name="Li X."/>
            <person name="Liu Y."/>
            <person name="Li H."/>
            <person name="Ning X."/>
            <person name="Lin Y."/>
            <person name="Zhao L."/>
            <person name="Xing Q."/>
            <person name="Dou J."/>
            <person name="Li Y."/>
            <person name="Mao J."/>
            <person name="Guo H."/>
            <person name="Dou H."/>
            <person name="Li T."/>
            <person name="Mu C."/>
            <person name="Jiang W."/>
            <person name="Fu Q."/>
            <person name="Fu X."/>
            <person name="Miao Y."/>
            <person name="Liu J."/>
            <person name="Yu Q."/>
            <person name="Li R."/>
            <person name="Liao H."/>
            <person name="Li X."/>
            <person name="Kong Y."/>
            <person name="Jiang Z."/>
            <person name="Chourrout D."/>
            <person name="Li R."/>
            <person name="Bao Z."/>
        </authorList>
    </citation>
    <scope>NUCLEOTIDE SEQUENCE [LARGE SCALE GENOMIC DNA]</scope>
    <source>
        <strain evidence="12 13">PY_sf001</strain>
    </source>
</reference>
<dbReference type="STRING" id="6573.A0A210R7D6"/>
<dbReference type="GO" id="GO:0012505">
    <property type="term" value="C:endomembrane system"/>
    <property type="evidence" value="ECO:0007669"/>
    <property type="project" value="UniProtKB-SubCell"/>
</dbReference>
<sequence>MAPLTYGPWILIVLFLSCYESVASGTALTFELPETEKVCFTEKFRDMTAKLLVYKVLRGGNNDINVWILSPNGKVVYRADRTTEDKVLFDSSYGEYQFCFDNEFSAFSHKVVYFDVRKEQIDNLAVEAGNAVPTVKTAAESACDNIHEVMTMVVDYQRDYRLTEVMGRYVGEVINNGVMWWSVGQTFIVLIIGFGQVFILKTFFTEKSTKTPI</sequence>
<evidence type="ECO:0000313" key="13">
    <source>
        <dbReference type="Proteomes" id="UP000242188"/>
    </source>
</evidence>
<dbReference type="Pfam" id="PF01105">
    <property type="entry name" value="EMP24_GP25L"/>
    <property type="match status" value="1"/>
</dbReference>
<evidence type="ECO:0000256" key="5">
    <source>
        <dbReference type="ARBA" id="ARBA00022989"/>
    </source>
</evidence>
<evidence type="ECO:0000256" key="3">
    <source>
        <dbReference type="ARBA" id="ARBA00022692"/>
    </source>
</evidence>
<evidence type="ECO:0000256" key="6">
    <source>
        <dbReference type="ARBA" id="ARBA00023136"/>
    </source>
</evidence>
<keyword evidence="13" id="KW-1185">Reference proteome</keyword>
<dbReference type="SMART" id="SM01190">
    <property type="entry name" value="EMP24_GP25L"/>
    <property type="match status" value="1"/>
</dbReference>
<evidence type="ECO:0000256" key="7">
    <source>
        <dbReference type="ARBA" id="ARBA00037847"/>
    </source>
</evidence>
<dbReference type="PROSITE" id="PS50866">
    <property type="entry name" value="GOLD"/>
    <property type="match status" value="1"/>
</dbReference>
<evidence type="ECO:0000256" key="8">
    <source>
        <dbReference type="RuleBase" id="RU003827"/>
    </source>
</evidence>
<accession>A0A210R7D6</accession>
<proteinExistence type="inferred from homology"/>
<dbReference type="InterPro" id="IPR015720">
    <property type="entry name" value="Emp24-like"/>
</dbReference>
<gene>
    <name evidence="12" type="ORF">KP79_PYT10093</name>
</gene>